<dbReference type="EMBL" id="JFBM01000033">
    <property type="protein sequence ID" value="KFU77455.1"/>
    <property type="molecule type" value="Genomic_DNA"/>
</dbReference>
<protein>
    <recommendedName>
        <fullName evidence="1">Amphi-Trp domain-containing protein</fullName>
    </recommendedName>
</protein>
<gene>
    <name evidence="2" type="ORF">BB31_31230</name>
</gene>
<evidence type="ECO:0000259" key="1">
    <source>
        <dbReference type="Pfam" id="PF20068"/>
    </source>
</evidence>
<reference evidence="2 3" key="1">
    <citation type="journal article" date="2014" name="Genome Announc.">
        <title>Draft Genome Sequence of Amycolatopsis lurida NRRL 2430, Producer of the Glycopeptide Family Antibiotic Ristocetin.</title>
        <authorList>
            <person name="Kwun M.J."/>
            <person name="Hong H.J."/>
        </authorList>
    </citation>
    <scope>NUCLEOTIDE SEQUENCE [LARGE SCALE GENOMIC DNA]</scope>
    <source>
        <strain evidence="2 3">NRRL 2430</strain>
    </source>
</reference>
<organism evidence="2 3">
    <name type="scientific">Amycolatopsis lurida NRRL 2430</name>
    <dbReference type="NCBI Taxonomy" id="1460371"/>
    <lineage>
        <taxon>Bacteria</taxon>
        <taxon>Bacillati</taxon>
        <taxon>Actinomycetota</taxon>
        <taxon>Actinomycetes</taxon>
        <taxon>Pseudonocardiales</taxon>
        <taxon>Pseudonocardiaceae</taxon>
        <taxon>Amycolatopsis</taxon>
    </lineage>
</organism>
<dbReference type="AlphaFoldDB" id="A0A2P2FL48"/>
<dbReference type="NCBIfam" id="TIGR04354">
    <property type="entry name" value="amphi-Trp"/>
    <property type="match status" value="1"/>
</dbReference>
<dbReference type="InterPro" id="IPR027598">
    <property type="entry name" value="Amphi-Trp_dom"/>
</dbReference>
<comment type="caution">
    <text evidence="2">The sequence shown here is derived from an EMBL/GenBank/DDBJ whole genome shotgun (WGS) entry which is preliminary data.</text>
</comment>
<name>A0A2P2FL48_AMYLU</name>
<sequence>MTGTAPRDVERVYSTADVVAKLRRLADALESETSFRIQIAGERFRVPARAQFSIEHERGDGEEEVEFQLKWKIEESDSDDDSEGTVV</sequence>
<dbReference type="Proteomes" id="UP000256220">
    <property type="component" value="Unassembled WGS sequence"/>
</dbReference>
<evidence type="ECO:0000313" key="2">
    <source>
        <dbReference type="EMBL" id="KFU77455.1"/>
    </source>
</evidence>
<dbReference type="Pfam" id="PF20068">
    <property type="entry name" value="Amphi-Trp"/>
    <property type="match status" value="1"/>
</dbReference>
<dbReference type="RefSeq" id="WP_034318657.1">
    <property type="nucleotide sequence ID" value="NZ_JFBM01000033.1"/>
</dbReference>
<proteinExistence type="predicted"/>
<keyword evidence="3" id="KW-1185">Reference proteome</keyword>
<accession>A0A2P2FL48</accession>
<evidence type="ECO:0000313" key="3">
    <source>
        <dbReference type="Proteomes" id="UP000256220"/>
    </source>
</evidence>
<feature type="domain" description="Amphi-Trp" evidence="1">
    <location>
        <begin position="9"/>
        <end position="80"/>
    </location>
</feature>